<dbReference type="RefSeq" id="WP_005319153.1">
    <property type="nucleotide sequence ID" value="NZ_CP011340.1"/>
</dbReference>
<evidence type="ECO:0000313" key="1">
    <source>
        <dbReference type="EMBL" id="ALC24021.1"/>
    </source>
</evidence>
<organism evidence="1">
    <name type="scientific">Streptomyces pristinaespiralis</name>
    <dbReference type="NCBI Taxonomy" id="38300"/>
    <lineage>
        <taxon>Bacteria</taxon>
        <taxon>Bacillati</taxon>
        <taxon>Actinomycetota</taxon>
        <taxon>Actinomycetes</taxon>
        <taxon>Kitasatosporales</taxon>
        <taxon>Streptomycetaceae</taxon>
        <taxon>Streptomyces</taxon>
    </lineage>
</organism>
<dbReference type="Proteomes" id="UP000060513">
    <property type="component" value="Chromosome"/>
</dbReference>
<sequence>MPAHTHPRSLTRSPGVAGGQLPWWALALPVIAFCALLLLIAGPGQAHAAAGDGQGLGDFLRLVHRMLVR</sequence>
<dbReference type="EMBL" id="CP011340">
    <property type="protein sequence ID" value="ALC24021.1"/>
    <property type="molecule type" value="Genomic_DNA"/>
</dbReference>
<dbReference type="AlphaFoldDB" id="A0A0M4DEM7"/>
<dbReference type="KEGG" id="spri:SPRI_5715"/>
<gene>
    <name evidence="1" type="ORF">SPRI_5715</name>
</gene>
<accession>A0A0M4DEM7</accession>
<dbReference type="PATRIC" id="fig|38300.4.peg.5989"/>
<reference evidence="1 2" key="1">
    <citation type="submission" date="2015-08" db="EMBL/GenBank/DDBJ databases">
        <title>Genome sequence of the pristinamycin over-producing bacterium Streptomyces pristinaespiralis HCCB10218.</title>
        <authorList>
            <person name="Tian J."/>
            <person name="Yang J."/>
            <person name="Li L."/>
            <person name="Ruan L."/>
            <person name="Wei W."/>
            <person name="Zheng G."/>
            <person name="Wei Z."/>
            <person name="Yang S."/>
            <person name="Ge M."/>
            <person name="Jiang W."/>
            <person name="Lu Y."/>
        </authorList>
    </citation>
    <scope>NUCLEOTIDE SEQUENCE [LARGE SCALE GENOMIC DNA]</scope>
    <source>
        <strain evidence="1 2">HCCB 10218</strain>
    </source>
</reference>
<evidence type="ECO:0000313" key="2">
    <source>
        <dbReference type="Proteomes" id="UP000060513"/>
    </source>
</evidence>
<dbReference type="GeneID" id="97233241"/>
<dbReference type="OrthoDB" id="4334185at2"/>
<proteinExistence type="predicted"/>
<protein>
    <submittedName>
        <fullName evidence="1">Uncharacterized protein</fullName>
    </submittedName>
</protein>
<dbReference type="OMA" id="IRLPWWA"/>
<dbReference type="STRING" id="38300.SPRI_5715"/>
<name>A0A0M4DEM7_STRPR</name>